<dbReference type="NCBIfam" id="TIGR02856">
    <property type="entry name" value="spore_yqfC"/>
    <property type="match status" value="1"/>
</dbReference>
<proteinExistence type="predicted"/>
<organism evidence="1 2">
    <name type="scientific">Paenibacillus yanchengensis</name>
    <dbReference type="NCBI Taxonomy" id="2035833"/>
    <lineage>
        <taxon>Bacteria</taxon>
        <taxon>Bacillati</taxon>
        <taxon>Bacillota</taxon>
        <taxon>Bacilli</taxon>
        <taxon>Bacillales</taxon>
        <taxon>Paenibacillaceae</taxon>
        <taxon>Paenibacillus</taxon>
    </lineage>
</organism>
<evidence type="ECO:0000313" key="1">
    <source>
        <dbReference type="EMBL" id="MFD2116124.1"/>
    </source>
</evidence>
<evidence type="ECO:0000313" key="2">
    <source>
        <dbReference type="Proteomes" id="UP001597362"/>
    </source>
</evidence>
<reference evidence="2" key="1">
    <citation type="journal article" date="2019" name="Int. J. Syst. Evol. Microbiol.">
        <title>The Global Catalogue of Microorganisms (GCM) 10K type strain sequencing project: providing services to taxonomists for standard genome sequencing and annotation.</title>
        <authorList>
            <consortium name="The Broad Institute Genomics Platform"/>
            <consortium name="The Broad Institute Genome Sequencing Center for Infectious Disease"/>
            <person name="Wu L."/>
            <person name="Ma J."/>
        </authorList>
    </citation>
    <scope>NUCLEOTIDE SEQUENCE [LARGE SCALE GENOMIC DNA]</scope>
    <source>
        <strain evidence="2">GH52</strain>
    </source>
</reference>
<protein>
    <submittedName>
        <fullName evidence="1">Sporulation protein YqfC</fullName>
    </submittedName>
</protein>
<dbReference type="Pfam" id="PF07873">
    <property type="entry name" value="YabP"/>
    <property type="match status" value="1"/>
</dbReference>
<dbReference type="EMBL" id="JBHUHO010000029">
    <property type="protein sequence ID" value="MFD2116124.1"/>
    <property type="molecule type" value="Genomic_DNA"/>
</dbReference>
<gene>
    <name evidence="1" type="primary">yqfC</name>
    <name evidence="1" type="ORF">ACFSJH_10350</name>
</gene>
<comment type="caution">
    <text evidence="1">The sequence shown here is derived from an EMBL/GenBank/DDBJ whole genome shotgun (WGS) entry which is preliminary data.</text>
</comment>
<keyword evidence="2" id="KW-1185">Reference proteome</keyword>
<dbReference type="InterPro" id="IPR022476">
    <property type="entry name" value="Spore_YabP/YqfC"/>
</dbReference>
<accession>A0ABW4YKF8</accession>
<dbReference type="Proteomes" id="UP001597362">
    <property type="component" value="Unassembled WGS sequence"/>
</dbReference>
<sequence length="96" mass="10983">MATQRWRKKLSKATAELLDMPQDVVYDLPRVTVIGDRQLYIENHRGVIHFSDEVLQIALNSGQLEISGEALVIRTIWTDEVFVEGVIHNIRFIPPA</sequence>
<dbReference type="InterPro" id="IPR022477">
    <property type="entry name" value="Spore_YqfC"/>
</dbReference>
<name>A0ABW4YKF8_9BACL</name>
<dbReference type="RefSeq" id="WP_377771964.1">
    <property type="nucleotide sequence ID" value="NZ_JBHUHO010000029.1"/>
</dbReference>